<evidence type="ECO:0000256" key="1">
    <source>
        <dbReference type="SAM" id="Phobius"/>
    </source>
</evidence>
<accession>A0ABV6DS03</accession>
<dbReference type="InterPro" id="IPR052020">
    <property type="entry name" value="Cyclic_di-GMP/3'3'-cGAMP_PDE"/>
</dbReference>
<dbReference type="NCBIfam" id="TIGR00277">
    <property type="entry name" value="HDIG"/>
    <property type="match status" value="1"/>
</dbReference>
<protein>
    <submittedName>
        <fullName evidence="3">HD-GYP domain-containing protein</fullName>
        <ecNumber evidence="3">3.1.4.-</ecNumber>
    </submittedName>
</protein>
<dbReference type="Proteomes" id="UP001589776">
    <property type="component" value="Unassembled WGS sequence"/>
</dbReference>
<sequence>MLVNAMTNDRTKKFIVIGQISVYFGLLILSLRHFWVYPAKHYLALVVVLFIGFLPSILARYAPAKVRPYILVTNALVLVSLIFTLLQEWALAGVFVLVPVFSLLFEDRTIYIYASISSLIVNVVLALLFLFHAEQASEHLVILLDVLTVFFILVFIIYFVVRDLRWRNMLEAKHLQTILTLSQSVEARDPYTQGHSQRVAYLARMIASRIPQMDAELVYNCGLIHDVGKLSVSDSILLKTSRLTNDEYEIMKSHTTSGAKLCNNLNISGEIVKGVLYHHERYDGKGYPHGLKGDEIPLLARVLCVADCIDAMCSNRSYRKALEMDYVRAELNTCKHTQFDPAIVDIVQELWTDIVLFYEHNQANRGLVSSDDVPNR</sequence>
<dbReference type="Pfam" id="PF13487">
    <property type="entry name" value="HD_5"/>
    <property type="match status" value="1"/>
</dbReference>
<dbReference type="InterPro" id="IPR006675">
    <property type="entry name" value="HDIG_dom"/>
</dbReference>
<feature type="domain" description="HD-GYP" evidence="2">
    <location>
        <begin position="170"/>
        <end position="363"/>
    </location>
</feature>
<dbReference type="EMBL" id="JBHLWN010000095">
    <property type="protein sequence ID" value="MFC0215417.1"/>
    <property type="molecule type" value="Genomic_DNA"/>
</dbReference>
<keyword evidence="1" id="KW-0472">Membrane</keyword>
<feature type="transmembrane region" description="Helical" evidence="1">
    <location>
        <begin position="14"/>
        <end position="35"/>
    </location>
</feature>
<dbReference type="GO" id="GO:0016787">
    <property type="term" value="F:hydrolase activity"/>
    <property type="evidence" value="ECO:0007669"/>
    <property type="project" value="UniProtKB-KW"/>
</dbReference>
<dbReference type="PANTHER" id="PTHR45228:SF4">
    <property type="entry name" value="LIPOPROTEIN"/>
    <property type="match status" value="1"/>
</dbReference>
<dbReference type="PROSITE" id="PS51832">
    <property type="entry name" value="HD_GYP"/>
    <property type="match status" value="1"/>
</dbReference>
<dbReference type="InterPro" id="IPR037522">
    <property type="entry name" value="HD_GYP_dom"/>
</dbReference>
<feature type="transmembrane region" description="Helical" evidence="1">
    <location>
        <begin position="112"/>
        <end position="133"/>
    </location>
</feature>
<reference evidence="3 4" key="1">
    <citation type="submission" date="2024-09" db="EMBL/GenBank/DDBJ databases">
        <authorList>
            <person name="Sun Q."/>
            <person name="Mori K."/>
        </authorList>
    </citation>
    <scope>NUCLEOTIDE SEQUENCE [LARGE SCALE GENOMIC DNA]</scope>
    <source>
        <strain evidence="3 4">CCM 7759</strain>
    </source>
</reference>
<dbReference type="InterPro" id="IPR003607">
    <property type="entry name" value="HD/PDEase_dom"/>
</dbReference>
<evidence type="ECO:0000259" key="2">
    <source>
        <dbReference type="PROSITE" id="PS51832"/>
    </source>
</evidence>
<dbReference type="PANTHER" id="PTHR45228">
    <property type="entry name" value="CYCLIC DI-GMP PHOSPHODIESTERASE TM_0186-RELATED"/>
    <property type="match status" value="1"/>
</dbReference>
<dbReference type="Gene3D" id="1.10.3210.10">
    <property type="entry name" value="Hypothetical protein af1432"/>
    <property type="match status" value="1"/>
</dbReference>
<evidence type="ECO:0000313" key="3">
    <source>
        <dbReference type="EMBL" id="MFC0215417.1"/>
    </source>
</evidence>
<feature type="transmembrane region" description="Helical" evidence="1">
    <location>
        <begin position="139"/>
        <end position="161"/>
    </location>
</feature>
<feature type="transmembrane region" description="Helical" evidence="1">
    <location>
        <begin position="66"/>
        <end position="83"/>
    </location>
</feature>
<dbReference type="RefSeq" id="WP_377472869.1">
    <property type="nucleotide sequence ID" value="NZ_JBHLWN010000095.1"/>
</dbReference>
<name>A0ABV6DS03_9BACL</name>
<dbReference type="EC" id="3.1.4.-" evidence="3"/>
<proteinExistence type="predicted"/>
<keyword evidence="4" id="KW-1185">Reference proteome</keyword>
<keyword evidence="1" id="KW-0812">Transmembrane</keyword>
<keyword evidence="3" id="KW-0378">Hydrolase</keyword>
<dbReference type="SUPFAM" id="SSF109604">
    <property type="entry name" value="HD-domain/PDEase-like"/>
    <property type="match status" value="1"/>
</dbReference>
<keyword evidence="1" id="KW-1133">Transmembrane helix</keyword>
<feature type="transmembrane region" description="Helical" evidence="1">
    <location>
        <begin position="41"/>
        <end position="59"/>
    </location>
</feature>
<evidence type="ECO:0000313" key="4">
    <source>
        <dbReference type="Proteomes" id="UP001589776"/>
    </source>
</evidence>
<gene>
    <name evidence="3" type="ORF">ACFFK0_23775</name>
</gene>
<dbReference type="SMART" id="SM00471">
    <property type="entry name" value="HDc"/>
    <property type="match status" value="1"/>
</dbReference>
<comment type="caution">
    <text evidence="3">The sequence shown here is derived from an EMBL/GenBank/DDBJ whole genome shotgun (WGS) entry which is preliminary data.</text>
</comment>
<organism evidence="3 4">
    <name type="scientific">Paenibacillus chartarius</name>
    <dbReference type="NCBI Taxonomy" id="747481"/>
    <lineage>
        <taxon>Bacteria</taxon>
        <taxon>Bacillati</taxon>
        <taxon>Bacillota</taxon>
        <taxon>Bacilli</taxon>
        <taxon>Bacillales</taxon>
        <taxon>Paenibacillaceae</taxon>
        <taxon>Paenibacillus</taxon>
    </lineage>
</organism>
<dbReference type="CDD" id="cd00077">
    <property type="entry name" value="HDc"/>
    <property type="match status" value="1"/>
</dbReference>